<keyword evidence="9 20" id="KW-0418">Kinase</keyword>
<comment type="caution">
    <text evidence="20">The sequence shown here is derived from an EMBL/GenBank/DDBJ whole genome shotgun (WGS) entry which is preliminary data.</text>
</comment>
<keyword evidence="7 15" id="KW-0479">Metal-binding</keyword>
<dbReference type="InterPro" id="IPR018274">
    <property type="entry name" value="PEP_util_AS"/>
</dbReference>
<dbReference type="InterPro" id="IPR013815">
    <property type="entry name" value="ATP_grasp_subdomain_1"/>
</dbReference>
<proteinExistence type="inferred from homology"/>
<keyword evidence="11 15" id="KW-0460">Magnesium</keyword>
<dbReference type="Gene3D" id="3.20.20.60">
    <property type="entry name" value="Phosphoenolpyruvate-binding domains"/>
    <property type="match status" value="1"/>
</dbReference>
<dbReference type="RefSeq" id="WP_069095263.1">
    <property type="nucleotide sequence ID" value="NZ_MASI01000004.1"/>
</dbReference>
<comment type="similarity">
    <text evidence="3 12">Belongs to the PEP-utilizing enzyme family.</text>
</comment>
<evidence type="ECO:0000256" key="15">
    <source>
        <dbReference type="PIRSR" id="PIRSR000853-3"/>
    </source>
</evidence>
<dbReference type="Gene3D" id="1.10.189.10">
    <property type="entry name" value="Pyruvate Phosphate Dikinase, domain 2"/>
    <property type="match status" value="1"/>
</dbReference>
<dbReference type="PANTHER" id="PTHR22931">
    <property type="entry name" value="PHOSPHOENOLPYRUVATE DIKINASE-RELATED"/>
    <property type="match status" value="1"/>
</dbReference>
<feature type="binding site" evidence="14">
    <location>
        <position position="798"/>
    </location>
    <ligand>
        <name>substrate</name>
    </ligand>
</feature>
<feature type="binding site" evidence="14">
    <location>
        <position position="648"/>
    </location>
    <ligand>
        <name>substrate</name>
    </ligand>
</feature>
<dbReference type="EMBL" id="MASI01000004">
    <property type="protein sequence ID" value="ODA67285.1"/>
    <property type="molecule type" value="Genomic_DNA"/>
</dbReference>
<organism evidence="20 21">
    <name type="scientific">Methyloligella halotolerans</name>
    <dbReference type="NCBI Taxonomy" id="1177755"/>
    <lineage>
        <taxon>Bacteria</taxon>
        <taxon>Pseudomonadati</taxon>
        <taxon>Pseudomonadota</taxon>
        <taxon>Alphaproteobacteria</taxon>
        <taxon>Hyphomicrobiales</taxon>
        <taxon>Hyphomicrobiaceae</taxon>
        <taxon>Methyloligella</taxon>
    </lineage>
</organism>
<dbReference type="Gene3D" id="3.30.1490.20">
    <property type="entry name" value="ATP-grasp fold, A domain"/>
    <property type="match status" value="1"/>
</dbReference>
<dbReference type="GO" id="GO:0050242">
    <property type="term" value="F:pyruvate, phosphate dikinase activity"/>
    <property type="evidence" value="ECO:0007669"/>
    <property type="project" value="UniProtKB-UniRule"/>
</dbReference>
<dbReference type="PROSITE" id="PS00370">
    <property type="entry name" value="PEP_ENZYMES_PHOS_SITE"/>
    <property type="match status" value="1"/>
</dbReference>
<dbReference type="PIRSF" id="PIRSF000853">
    <property type="entry name" value="PPDK"/>
    <property type="match status" value="1"/>
</dbReference>
<dbReference type="PROSITE" id="PS00742">
    <property type="entry name" value="PEP_ENZYMES_2"/>
    <property type="match status" value="1"/>
</dbReference>
<name>A0A1E2RYV1_9HYPH</name>
<evidence type="ECO:0000259" key="19">
    <source>
        <dbReference type="Pfam" id="PF02896"/>
    </source>
</evidence>
<dbReference type="Pfam" id="PF01326">
    <property type="entry name" value="PPDK_N"/>
    <property type="match status" value="3"/>
</dbReference>
<dbReference type="Pfam" id="PF02896">
    <property type="entry name" value="PEP-utilizers_C"/>
    <property type="match status" value="1"/>
</dbReference>
<dbReference type="SUPFAM" id="SSF51621">
    <property type="entry name" value="Phosphoenolpyruvate/pyruvate domain"/>
    <property type="match status" value="1"/>
</dbReference>
<feature type="domain" description="Pyruvate phosphate dikinase AMP/ATP-binding" evidence="18">
    <location>
        <begin position="39"/>
        <end position="75"/>
    </location>
</feature>
<dbReference type="OrthoDB" id="9765468at2"/>
<dbReference type="InterPro" id="IPR040442">
    <property type="entry name" value="Pyrv_kinase-like_dom_sf"/>
</dbReference>
<dbReference type="Gene3D" id="3.30.470.20">
    <property type="entry name" value="ATP-grasp fold, B domain"/>
    <property type="match status" value="1"/>
</dbReference>
<dbReference type="InterPro" id="IPR010121">
    <property type="entry name" value="Pyruvate_phosphate_dikinase"/>
</dbReference>
<evidence type="ECO:0000256" key="2">
    <source>
        <dbReference type="ARBA" id="ARBA00003144"/>
    </source>
</evidence>
<feature type="binding site" evidence="15">
    <location>
        <position position="800"/>
    </location>
    <ligand>
        <name>Mg(2+)</name>
        <dbReference type="ChEBI" id="CHEBI:18420"/>
    </ligand>
</feature>
<evidence type="ECO:0000259" key="17">
    <source>
        <dbReference type="Pfam" id="PF00391"/>
    </source>
</evidence>
<dbReference type="PANTHER" id="PTHR22931:SF9">
    <property type="entry name" value="PYRUVATE, PHOSPHATE DIKINASE 1, CHLOROPLASTIC"/>
    <property type="match status" value="1"/>
</dbReference>
<keyword evidence="8" id="KW-0547">Nucleotide-binding</keyword>
<dbReference type="GO" id="GO:0005524">
    <property type="term" value="F:ATP binding"/>
    <property type="evidence" value="ECO:0007669"/>
    <property type="project" value="UniProtKB-UniRule"/>
</dbReference>
<evidence type="ECO:0000256" key="9">
    <source>
        <dbReference type="ARBA" id="ARBA00022777"/>
    </source>
</evidence>
<evidence type="ECO:0000256" key="16">
    <source>
        <dbReference type="SAM" id="MobiDB-lite"/>
    </source>
</evidence>
<feature type="binding site" evidence="15">
    <location>
        <position position="776"/>
    </location>
    <ligand>
        <name>Mg(2+)</name>
        <dbReference type="ChEBI" id="CHEBI:18420"/>
    </ligand>
</feature>
<evidence type="ECO:0000256" key="8">
    <source>
        <dbReference type="ARBA" id="ARBA00022741"/>
    </source>
</evidence>
<evidence type="ECO:0000256" key="7">
    <source>
        <dbReference type="ARBA" id="ARBA00022723"/>
    </source>
</evidence>
<evidence type="ECO:0000256" key="4">
    <source>
        <dbReference type="ARBA" id="ARBA00011994"/>
    </source>
</evidence>
<dbReference type="InterPro" id="IPR000121">
    <property type="entry name" value="PEP_util_C"/>
</dbReference>
<dbReference type="Gene3D" id="1.20.80.30">
    <property type="match status" value="1"/>
</dbReference>
<keyword evidence="6 20" id="KW-0808">Transferase</keyword>
<comment type="function">
    <text evidence="2">Catalyzes the reversible phosphorylation of pyruvate and phosphate.</text>
</comment>
<evidence type="ECO:0000259" key="18">
    <source>
        <dbReference type="Pfam" id="PF01326"/>
    </source>
</evidence>
<evidence type="ECO:0000256" key="5">
    <source>
        <dbReference type="ARBA" id="ARBA00020138"/>
    </source>
</evidence>
<feature type="binding site" evidence="14">
    <location>
        <position position="800"/>
    </location>
    <ligand>
        <name>substrate</name>
    </ligand>
</feature>
<dbReference type="Pfam" id="PF00391">
    <property type="entry name" value="PEP-utilizers"/>
    <property type="match status" value="1"/>
</dbReference>
<evidence type="ECO:0000256" key="13">
    <source>
        <dbReference type="PIRSR" id="PIRSR000853-1"/>
    </source>
</evidence>
<dbReference type="GO" id="GO:0046872">
    <property type="term" value="F:metal ion binding"/>
    <property type="evidence" value="ECO:0007669"/>
    <property type="project" value="UniProtKB-UniRule"/>
</dbReference>
<dbReference type="NCBIfam" id="TIGR01828">
    <property type="entry name" value="pyru_phos_dikin"/>
    <property type="match status" value="1"/>
</dbReference>
<feature type="active site" description="Proton donor" evidence="13">
    <location>
        <position position="861"/>
    </location>
</feature>
<feature type="domain" description="PEP-utilising enzyme mobile" evidence="17">
    <location>
        <begin position="454"/>
        <end position="534"/>
    </location>
</feature>
<dbReference type="AlphaFoldDB" id="A0A1E2RYV1"/>
<dbReference type="InterPro" id="IPR008279">
    <property type="entry name" value="PEP-util_enz_mobile_dom"/>
</dbReference>
<evidence type="ECO:0000256" key="1">
    <source>
        <dbReference type="ARBA" id="ARBA00001946"/>
    </source>
</evidence>
<evidence type="ECO:0000256" key="3">
    <source>
        <dbReference type="ARBA" id="ARBA00007837"/>
    </source>
</evidence>
<comment type="cofactor">
    <cofactor evidence="1 12 15">
        <name>Mg(2+)</name>
        <dbReference type="ChEBI" id="CHEBI:18420"/>
    </cofactor>
</comment>
<dbReference type="SUPFAM" id="SSF52009">
    <property type="entry name" value="Phosphohistidine domain"/>
    <property type="match status" value="1"/>
</dbReference>
<comment type="catalytic activity">
    <reaction evidence="12">
        <text>pyruvate + phosphate + ATP = phosphoenolpyruvate + AMP + diphosphate + H(+)</text>
        <dbReference type="Rhea" id="RHEA:10756"/>
        <dbReference type="ChEBI" id="CHEBI:15361"/>
        <dbReference type="ChEBI" id="CHEBI:15378"/>
        <dbReference type="ChEBI" id="CHEBI:30616"/>
        <dbReference type="ChEBI" id="CHEBI:33019"/>
        <dbReference type="ChEBI" id="CHEBI:43474"/>
        <dbReference type="ChEBI" id="CHEBI:58702"/>
        <dbReference type="ChEBI" id="CHEBI:456215"/>
        <dbReference type="EC" id="2.7.9.1"/>
    </reaction>
</comment>
<dbReference type="InterPro" id="IPR015813">
    <property type="entry name" value="Pyrv/PenolPyrv_kinase-like_dom"/>
</dbReference>
<keyword evidence="20" id="KW-0670">Pyruvate</keyword>
<sequence length="908" mass="99203">MDTHVTQHVTQQEPESTEPPKWVYAFGAGRADGSAAMKNILGGKGAHLAEMSRLGLPVPPGFSISSDVCRAYYKAGRALPEELKPMVDEALELVGQTTGSRFGDPKDPLLVSVRSGSRASMPGMMDTVLNLGLNDETVEGIAARFGDRRFAYDSYRRFIQMYGDVVLGIDNHLFEEQLEHFKNMKGYDLDTDLTAEEWLEIIRRYKDLVEKELGEPFPQNLHDQLWGAIAAVFGSWQNARAIAYRRLHDIPDAWGTAVNIQAMVFGNRGDKSATGVAFTRNPSTGEKELYGEFLINAQGEDVVSGMRTPQSLTAEARRQSNDRRDSLEEAMPETFAELCAVCDKLEAHFRDMQDIEFTVEDGTLWMLQTRNGKRTMPAALKIAVDMASEGVISREEAVASINPAQLDQLLHPTIDPDAPKEVIGRGLAASPGAASGELVFDADEAVHLRAQGHTVILARVETSPEDVQGMHAAAGIVTTRGGMTSHAAVVARGMGRPCVSGAARIQIDLDKETLSAGGVTLRKGDIVTLDGSSGEVIKGRVSTRQPEMSEAFATLMSWADDIRRLEIRANADSEFDAAQARDFGAEGIGLCRTEHMFFDENRIPVMREMILAEDIEGRREALAKLLPMQREDFVALFELMAGKPVTIRLLDPPLHEFLPHDEAHIGEIAKAMGISKARLSRRVAALREFNPMLGHRGARLLVSYPEIAEMQARAIFEAACEAGEKLGAPVLPEIMVPLVTLKAELDIVRAHVDRVAAEVGEERGMKLDYTVGTMMELPRACLAAGEIGLSADFFSFGTNDLTQTTFGLSRDDAGRFLGEYSDKGIIRHDPFMTLDEGVQELMAIGLERGRAAHPGLKVGICGEHGGDPATIRFCEEFGMDYVSCSPYRVPIARLAAAQAKLGSVFTQS</sequence>
<evidence type="ECO:0000256" key="12">
    <source>
        <dbReference type="PIRNR" id="PIRNR000853"/>
    </source>
</evidence>
<dbReference type="STRING" id="1177755.A7A08_02032"/>
<feature type="active site" description="Tele-phosphohistidine intermediate" evidence="13">
    <location>
        <position position="486"/>
    </location>
</feature>
<accession>A0A1E2RYV1</accession>
<dbReference type="SUPFAM" id="SSF56059">
    <property type="entry name" value="Glutathione synthetase ATP-binding domain-like"/>
    <property type="match status" value="1"/>
</dbReference>
<evidence type="ECO:0000313" key="20">
    <source>
        <dbReference type="EMBL" id="ODA67285.1"/>
    </source>
</evidence>
<feature type="region of interest" description="Disordered" evidence="16">
    <location>
        <begin position="307"/>
        <end position="327"/>
    </location>
</feature>
<dbReference type="GO" id="GO:0016301">
    <property type="term" value="F:kinase activity"/>
    <property type="evidence" value="ECO:0007669"/>
    <property type="project" value="UniProtKB-UniRule"/>
</dbReference>
<feature type="binding site" evidence="14">
    <location>
        <position position="592"/>
    </location>
    <ligand>
        <name>substrate</name>
    </ligand>
</feature>
<dbReference type="InterPro" id="IPR023151">
    <property type="entry name" value="PEP_util_CS"/>
</dbReference>
<feature type="binding site" evidence="14">
    <location>
        <position position="799"/>
    </location>
    <ligand>
        <name>substrate</name>
    </ligand>
</feature>
<reference evidence="20 21" key="1">
    <citation type="submission" date="2016-07" db="EMBL/GenBank/DDBJ databases">
        <title>Draft genome sequence of Methyloligella halotolerans C2T (VKM B-2706T=CCUG 61687T=DSM 25045T), a halotolerant polyhydroxybutyrate accumulating methylotroph.</title>
        <authorList>
            <person name="Vasilenko O.V."/>
            <person name="Doronina N.V."/>
            <person name="Poroshina M.N."/>
            <person name="Tarlachkov S.V."/>
            <person name="Trotsenko Y.A."/>
        </authorList>
    </citation>
    <scope>NUCLEOTIDE SEQUENCE [LARGE SCALE GENOMIC DNA]</scope>
    <source>
        <strain evidence="20 21">VKM B-2706</strain>
    </source>
</reference>
<evidence type="ECO:0000256" key="11">
    <source>
        <dbReference type="ARBA" id="ARBA00022842"/>
    </source>
</evidence>
<evidence type="ECO:0000256" key="10">
    <source>
        <dbReference type="ARBA" id="ARBA00022840"/>
    </source>
</evidence>
<feature type="binding site" evidence="14">
    <location>
        <position position="797"/>
    </location>
    <ligand>
        <name>substrate</name>
    </ligand>
</feature>
<dbReference type="InterPro" id="IPR036637">
    <property type="entry name" value="Phosphohistidine_dom_sf"/>
</dbReference>
<keyword evidence="10" id="KW-0067">ATP-binding</keyword>
<feature type="binding site" evidence="14">
    <location>
        <position position="776"/>
    </location>
    <ligand>
        <name>substrate</name>
    </ligand>
</feature>
<evidence type="ECO:0000256" key="6">
    <source>
        <dbReference type="ARBA" id="ARBA00022679"/>
    </source>
</evidence>
<protein>
    <recommendedName>
        <fullName evidence="5 12">Pyruvate, phosphate dikinase</fullName>
        <ecNumber evidence="4 12">2.7.9.1</ecNumber>
    </recommendedName>
</protein>
<gene>
    <name evidence="20" type="ORF">A7A08_02032</name>
</gene>
<feature type="domain" description="PEP-utilising enzyme C-terminal" evidence="19">
    <location>
        <begin position="549"/>
        <end position="900"/>
    </location>
</feature>
<dbReference type="Gene3D" id="3.50.30.10">
    <property type="entry name" value="Phosphohistidine domain"/>
    <property type="match status" value="1"/>
</dbReference>
<evidence type="ECO:0000256" key="14">
    <source>
        <dbReference type="PIRSR" id="PIRSR000853-2"/>
    </source>
</evidence>
<feature type="compositionally biased region" description="Basic and acidic residues" evidence="16">
    <location>
        <begin position="315"/>
        <end position="327"/>
    </location>
</feature>
<feature type="domain" description="Pyruvate phosphate dikinase AMP/ATP-binding" evidence="18">
    <location>
        <begin position="334"/>
        <end position="387"/>
    </location>
</feature>
<dbReference type="PATRIC" id="fig|1177755.3.peg.2039"/>
<dbReference type="NCBIfam" id="NF004531">
    <property type="entry name" value="PRK05878.1"/>
    <property type="match status" value="1"/>
</dbReference>
<dbReference type="EC" id="2.7.9.1" evidence="4 12"/>
<dbReference type="InterPro" id="IPR002192">
    <property type="entry name" value="PPDK_AMP/ATP-bd"/>
</dbReference>
<keyword evidence="21" id="KW-1185">Reference proteome</keyword>
<evidence type="ECO:0000313" key="21">
    <source>
        <dbReference type="Proteomes" id="UP000095087"/>
    </source>
</evidence>
<feature type="domain" description="Pyruvate phosphate dikinase AMP/ATP-binding" evidence="18">
    <location>
        <begin position="79"/>
        <end position="321"/>
    </location>
</feature>
<dbReference type="Proteomes" id="UP000095087">
    <property type="component" value="Unassembled WGS sequence"/>
</dbReference>